<keyword evidence="1" id="KW-0472">Membrane</keyword>
<dbReference type="RefSeq" id="WP_208849034.1">
    <property type="nucleotide sequence ID" value="NZ_JAGGDJ010000016.1"/>
</dbReference>
<reference evidence="2 3" key="1">
    <citation type="submission" date="2021-03" db="EMBL/GenBank/DDBJ databases">
        <title>Paenibacillus artemisicola MWE-103 whole genome sequence.</title>
        <authorList>
            <person name="Ham Y.J."/>
        </authorList>
    </citation>
    <scope>NUCLEOTIDE SEQUENCE [LARGE SCALE GENOMIC DNA]</scope>
    <source>
        <strain evidence="2 3">MWE-103</strain>
    </source>
</reference>
<keyword evidence="1" id="KW-1133">Transmembrane helix</keyword>
<proteinExistence type="predicted"/>
<dbReference type="EMBL" id="JAGGDJ010000016">
    <property type="protein sequence ID" value="MBO7746246.1"/>
    <property type="molecule type" value="Genomic_DNA"/>
</dbReference>
<sequence>MGSKQEFVVVVVPLSEIKKFVAIDIVGGTALYYLIKLPLHSVLWAMAGSMAGPMLIRLSLRKRPAPKLKPRRIGG</sequence>
<dbReference type="Proteomes" id="UP000670947">
    <property type="component" value="Unassembled WGS sequence"/>
</dbReference>
<comment type="caution">
    <text evidence="2">The sequence shown here is derived from an EMBL/GenBank/DDBJ whole genome shotgun (WGS) entry which is preliminary data.</text>
</comment>
<accession>A0ABS3WDS6</accession>
<name>A0ABS3WDS6_9BACL</name>
<evidence type="ECO:0000313" key="2">
    <source>
        <dbReference type="EMBL" id="MBO7746246.1"/>
    </source>
</evidence>
<evidence type="ECO:0000256" key="1">
    <source>
        <dbReference type="SAM" id="Phobius"/>
    </source>
</evidence>
<gene>
    <name evidence="2" type="ORF">I8J29_18720</name>
</gene>
<keyword evidence="1" id="KW-0812">Transmembrane</keyword>
<evidence type="ECO:0000313" key="3">
    <source>
        <dbReference type="Proteomes" id="UP000670947"/>
    </source>
</evidence>
<organism evidence="2 3">
    <name type="scientific">Paenibacillus artemisiicola</name>
    <dbReference type="NCBI Taxonomy" id="1172618"/>
    <lineage>
        <taxon>Bacteria</taxon>
        <taxon>Bacillati</taxon>
        <taxon>Bacillota</taxon>
        <taxon>Bacilli</taxon>
        <taxon>Bacillales</taxon>
        <taxon>Paenibacillaceae</taxon>
        <taxon>Paenibacillus</taxon>
    </lineage>
</organism>
<protein>
    <submittedName>
        <fullName evidence="2">Uncharacterized protein</fullName>
    </submittedName>
</protein>
<feature type="transmembrane region" description="Helical" evidence="1">
    <location>
        <begin position="41"/>
        <end position="60"/>
    </location>
</feature>
<keyword evidence="3" id="KW-1185">Reference proteome</keyword>